<gene>
    <name evidence="2" type="ORF">CYCCA115_LOCUS4194</name>
</gene>
<organism evidence="2 3">
    <name type="scientific">Cylindrotheca closterium</name>
    <dbReference type="NCBI Taxonomy" id="2856"/>
    <lineage>
        <taxon>Eukaryota</taxon>
        <taxon>Sar</taxon>
        <taxon>Stramenopiles</taxon>
        <taxon>Ochrophyta</taxon>
        <taxon>Bacillariophyta</taxon>
        <taxon>Bacillariophyceae</taxon>
        <taxon>Bacillariophycidae</taxon>
        <taxon>Bacillariales</taxon>
        <taxon>Bacillariaceae</taxon>
        <taxon>Cylindrotheca</taxon>
    </lineage>
</organism>
<feature type="compositionally biased region" description="Low complexity" evidence="1">
    <location>
        <begin position="31"/>
        <end position="41"/>
    </location>
</feature>
<proteinExistence type="predicted"/>
<evidence type="ECO:0000256" key="1">
    <source>
        <dbReference type="SAM" id="MobiDB-lite"/>
    </source>
</evidence>
<dbReference type="Proteomes" id="UP001295423">
    <property type="component" value="Unassembled WGS sequence"/>
</dbReference>
<dbReference type="AlphaFoldDB" id="A0AAD2CJK6"/>
<sequence length="355" mass="40027">MFQPQAGRVNAHCLQAYAQELKLRGDDQLEPGEQQEPMQEESSILEQSTLYDSVKRRRASNQAVRETTVSTLNGKSKKGRRTTKNKQPSKKPRRKLPVKRPNQSKGKHSKAKPIEAAPPKQEERQATIDAQEKAKKAANMAEQLMEEDPGKTKALLQKMALVWESPRSAPNTWPPKNSVIPKKFVWVHYPPLEAVLTENMKNFYSLSLHESQTAGQVKFNDGLVQLIKQAAQTHGLTFDSYWTDKLLRDRIRCYYKTHTMNAKKRLLTMIANPTGPSNTRRLSAVLELLEEIQKDYDTGDQKEKASPAVGAYTATEPIEKTSTLLASESALSSVAARRMSRKGTVTKLCEWNSIL</sequence>
<feature type="region of interest" description="Disordered" evidence="1">
    <location>
        <begin position="24"/>
        <end position="133"/>
    </location>
</feature>
<reference evidence="2" key="1">
    <citation type="submission" date="2023-08" db="EMBL/GenBank/DDBJ databases">
        <authorList>
            <person name="Audoor S."/>
            <person name="Bilcke G."/>
        </authorList>
    </citation>
    <scope>NUCLEOTIDE SEQUENCE</scope>
</reference>
<feature type="compositionally biased region" description="Polar residues" evidence="1">
    <location>
        <begin position="60"/>
        <end position="74"/>
    </location>
</feature>
<comment type="caution">
    <text evidence="2">The sequence shown here is derived from an EMBL/GenBank/DDBJ whole genome shotgun (WGS) entry which is preliminary data.</text>
</comment>
<feature type="compositionally biased region" description="Basic and acidic residues" evidence="1">
    <location>
        <begin position="120"/>
        <end position="133"/>
    </location>
</feature>
<evidence type="ECO:0000313" key="3">
    <source>
        <dbReference type="Proteomes" id="UP001295423"/>
    </source>
</evidence>
<feature type="compositionally biased region" description="Basic residues" evidence="1">
    <location>
        <begin position="75"/>
        <end position="98"/>
    </location>
</feature>
<name>A0AAD2CJK6_9STRA</name>
<accession>A0AAD2CJK6</accession>
<feature type="compositionally biased region" description="Polar residues" evidence="1">
    <location>
        <begin position="42"/>
        <end position="51"/>
    </location>
</feature>
<keyword evidence="3" id="KW-1185">Reference proteome</keyword>
<dbReference type="EMBL" id="CAKOGP040000402">
    <property type="protein sequence ID" value="CAJ1934858.1"/>
    <property type="molecule type" value="Genomic_DNA"/>
</dbReference>
<evidence type="ECO:0000313" key="2">
    <source>
        <dbReference type="EMBL" id="CAJ1934858.1"/>
    </source>
</evidence>
<protein>
    <submittedName>
        <fullName evidence="2">Uncharacterized protein</fullName>
    </submittedName>
</protein>